<protein>
    <recommendedName>
        <fullName evidence="3">CAP-Gly domain-containing protein</fullName>
    </recommendedName>
</protein>
<comment type="caution">
    <text evidence="4">The sequence shown here is derived from an EMBL/GenBank/DDBJ whole genome shotgun (WGS) entry which is preliminary data.</text>
</comment>
<organism evidence="4 5">
    <name type="scientific">Leucosporidium creatinivorum</name>
    <dbReference type="NCBI Taxonomy" id="106004"/>
    <lineage>
        <taxon>Eukaryota</taxon>
        <taxon>Fungi</taxon>
        <taxon>Dikarya</taxon>
        <taxon>Basidiomycota</taxon>
        <taxon>Pucciniomycotina</taxon>
        <taxon>Microbotryomycetes</taxon>
        <taxon>Leucosporidiales</taxon>
        <taxon>Leucosporidium</taxon>
    </lineage>
</organism>
<evidence type="ECO:0000313" key="4">
    <source>
        <dbReference type="EMBL" id="ORY66787.1"/>
    </source>
</evidence>
<dbReference type="InterPro" id="IPR032675">
    <property type="entry name" value="LRR_dom_sf"/>
</dbReference>
<dbReference type="Gene3D" id="2.30.30.190">
    <property type="entry name" value="CAP Gly-rich-like domain"/>
    <property type="match status" value="1"/>
</dbReference>
<gene>
    <name evidence="4" type="ORF">BCR35DRAFT_181638</name>
</gene>
<keyword evidence="1" id="KW-0433">Leucine-rich repeat</keyword>
<dbReference type="InterPro" id="IPR003591">
    <property type="entry name" value="Leu-rich_rpt_typical-subtyp"/>
</dbReference>
<name>A0A1Y2E5R6_9BASI</name>
<dbReference type="Gene3D" id="3.80.10.10">
    <property type="entry name" value="Ribonuclease Inhibitor"/>
    <property type="match status" value="2"/>
</dbReference>
<dbReference type="InterPro" id="IPR000938">
    <property type="entry name" value="CAP-Gly_domain"/>
</dbReference>
<dbReference type="PANTHER" id="PTHR18849:SF0">
    <property type="entry name" value="CILIA- AND FLAGELLA-ASSOCIATED PROTEIN 410-RELATED"/>
    <property type="match status" value="1"/>
</dbReference>
<dbReference type="InterPro" id="IPR001611">
    <property type="entry name" value="Leu-rich_rpt"/>
</dbReference>
<dbReference type="PANTHER" id="PTHR18849">
    <property type="entry name" value="LEUCINE RICH REPEAT PROTEIN"/>
    <property type="match status" value="1"/>
</dbReference>
<dbReference type="PROSITE" id="PS51450">
    <property type="entry name" value="LRR"/>
    <property type="match status" value="2"/>
</dbReference>
<evidence type="ECO:0000259" key="3">
    <source>
        <dbReference type="PROSITE" id="PS50245"/>
    </source>
</evidence>
<feature type="domain" description="CAP-Gly" evidence="3">
    <location>
        <begin position="30"/>
        <end position="76"/>
    </location>
</feature>
<proteinExistence type="predicted"/>
<evidence type="ECO:0000256" key="2">
    <source>
        <dbReference type="ARBA" id="ARBA00022737"/>
    </source>
</evidence>
<dbReference type="InParanoid" id="A0A1Y2E5R6"/>
<dbReference type="SUPFAM" id="SSF52058">
    <property type="entry name" value="L domain-like"/>
    <property type="match status" value="1"/>
</dbReference>
<dbReference type="OrthoDB" id="5273213at2759"/>
<dbReference type="Proteomes" id="UP000193467">
    <property type="component" value="Unassembled WGS sequence"/>
</dbReference>
<dbReference type="SMART" id="SM00369">
    <property type="entry name" value="LRR_TYP"/>
    <property type="match status" value="4"/>
</dbReference>
<dbReference type="AlphaFoldDB" id="A0A1Y2E5R6"/>
<dbReference type="Pfam" id="PF01302">
    <property type="entry name" value="CAP_GLY"/>
    <property type="match status" value="1"/>
</dbReference>
<dbReference type="STRING" id="106004.A0A1Y2E5R6"/>
<dbReference type="SUPFAM" id="SSF74924">
    <property type="entry name" value="Cap-Gly domain"/>
    <property type="match status" value="1"/>
</dbReference>
<dbReference type="PROSITE" id="PS50245">
    <property type="entry name" value="CAP_GLY_2"/>
    <property type="match status" value="1"/>
</dbReference>
<dbReference type="SMART" id="SM01052">
    <property type="entry name" value="CAP_GLY"/>
    <property type="match status" value="1"/>
</dbReference>
<evidence type="ECO:0000256" key="1">
    <source>
        <dbReference type="ARBA" id="ARBA00022614"/>
    </source>
</evidence>
<dbReference type="InterPro" id="IPR036859">
    <property type="entry name" value="CAP-Gly_dom_sf"/>
</dbReference>
<reference evidence="4 5" key="1">
    <citation type="submission" date="2016-07" db="EMBL/GenBank/DDBJ databases">
        <title>Pervasive Adenine N6-methylation of Active Genes in Fungi.</title>
        <authorList>
            <consortium name="DOE Joint Genome Institute"/>
            <person name="Mondo S.J."/>
            <person name="Dannebaum R.O."/>
            <person name="Kuo R.C."/>
            <person name="Labutti K."/>
            <person name="Haridas S."/>
            <person name="Kuo A."/>
            <person name="Salamov A."/>
            <person name="Ahrendt S.R."/>
            <person name="Lipzen A."/>
            <person name="Sullivan W."/>
            <person name="Andreopoulos W.B."/>
            <person name="Clum A."/>
            <person name="Lindquist E."/>
            <person name="Daum C."/>
            <person name="Ramamoorthy G.K."/>
            <person name="Gryganskyi A."/>
            <person name="Culley D."/>
            <person name="Magnuson J.K."/>
            <person name="James T.Y."/>
            <person name="O'Malley M.A."/>
            <person name="Stajich J.E."/>
            <person name="Spatafora J.W."/>
            <person name="Visel A."/>
            <person name="Grigoriev I.V."/>
        </authorList>
    </citation>
    <scope>NUCLEOTIDE SEQUENCE [LARGE SCALE GENOMIC DNA]</scope>
    <source>
        <strain evidence="4 5">62-1032</strain>
    </source>
</reference>
<sequence>MALHTRIALTTPATSTSAPTTSLGTILYSGPVPPTQGIWLGVEWDDPARGKHDGMYEKTSVRYFHCRIKGAGSFLRPNAPGLSYGTSFLAALHSKYLDDGSSTKEGEGEESTFYATSSNFEVEVVPLARIRERFKQLNRVREVGLEWEGVSGAGSTEEREEVRKELGSIEVLNLSYSLLPSLQAVDEVIVDLRKLRTLSLNSNRFAPLREPTLLAGFERLTTLNLNRTLMDWNELLLLSPSLPELQELQLGDNELASLSAETSPTEPLLPSLKTLNLDTNKLTNWDEIVASLLPLPSLDRLILSRNSISTVPLSPSSATLNLRYLSLTANALASWSSVDALNSQVPNLEGLWIGENPLFEGLHEGDVRLEIIARVKGLRELEGSRISPTEREDAEQWYLSRIGKSPASELEKEELHPRWKELVEKYGVSTKPTEKKSTAMKARLIQLKITLDDSFLPSTTTTTSPLSLSVLPTLRTLLLRTQIARLVGKPVPKTQWSLVAVLKSAEEGEEGLRVEIPATEEGREVSWWGLNEGDEVKVERRG</sequence>
<accession>A0A1Y2E5R6</accession>
<keyword evidence="5" id="KW-1185">Reference proteome</keyword>
<keyword evidence="2" id="KW-0677">Repeat</keyword>
<dbReference type="FunCoup" id="A0A1Y2E5R6">
    <property type="interactions" value="612"/>
</dbReference>
<evidence type="ECO:0000313" key="5">
    <source>
        <dbReference type="Proteomes" id="UP000193467"/>
    </source>
</evidence>
<dbReference type="EMBL" id="MCGR01000062">
    <property type="protein sequence ID" value="ORY66787.1"/>
    <property type="molecule type" value="Genomic_DNA"/>
</dbReference>